<keyword evidence="3" id="KW-1185">Reference proteome</keyword>
<feature type="transmembrane region" description="Helical" evidence="1">
    <location>
        <begin position="50"/>
        <end position="70"/>
    </location>
</feature>
<dbReference type="EMBL" id="MU155387">
    <property type="protein sequence ID" value="KAF9474281.1"/>
    <property type="molecule type" value="Genomic_DNA"/>
</dbReference>
<reference evidence="2" key="1">
    <citation type="submission" date="2020-11" db="EMBL/GenBank/DDBJ databases">
        <authorList>
            <consortium name="DOE Joint Genome Institute"/>
            <person name="Ahrendt S."/>
            <person name="Riley R."/>
            <person name="Andreopoulos W."/>
            <person name="Labutti K."/>
            <person name="Pangilinan J."/>
            <person name="Ruiz-Duenas F.J."/>
            <person name="Barrasa J.M."/>
            <person name="Sanchez-Garcia M."/>
            <person name="Camarero S."/>
            <person name="Miyauchi S."/>
            <person name="Serrano A."/>
            <person name="Linde D."/>
            <person name="Babiker R."/>
            <person name="Drula E."/>
            <person name="Ayuso-Fernandez I."/>
            <person name="Pacheco R."/>
            <person name="Padilla G."/>
            <person name="Ferreira P."/>
            <person name="Barriuso J."/>
            <person name="Kellner H."/>
            <person name="Castanera R."/>
            <person name="Alfaro M."/>
            <person name="Ramirez L."/>
            <person name="Pisabarro A.G."/>
            <person name="Kuo A."/>
            <person name="Tritt A."/>
            <person name="Lipzen A."/>
            <person name="He G."/>
            <person name="Yan M."/>
            <person name="Ng V."/>
            <person name="Cullen D."/>
            <person name="Martin F."/>
            <person name="Rosso M.-N."/>
            <person name="Henrissat B."/>
            <person name="Hibbett D."/>
            <person name="Martinez A.T."/>
            <person name="Grigoriev I.V."/>
        </authorList>
    </citation>
    <scope>NUCLEOTIDE SEQUENCE</scope>
    <source>
        <strain evidence="2">CIRM-BRFM 674</strain>
    </source>
</reference>
<name>A0A9P5YSD5_9AGAR</name>
<evidence type="ECO:0000313" key="3">
    <source>
        <dbReference type="Proteomes" id="UP000807469"/>
    </source>
</evidence>
<evidence type="ECO:0000313" key="2">
    <source>
        <dbReference type="EMBL" id="KAF9474281.1"/>
    </source>
</evidence>
<sequence>MTTILSRYVRLSLFTTFTEYLIHYRREAFKFRVPSLLTDQSWISFLLNHIVSQFVLMYVTVYAEISFLCIRWRIRCKAKYCVTVGYLENISQPAFRVVYDNLNRPLMHMASMTGKCNRQQPHSMAQSQLTSSFANLSCHLMTMDPKFVMNLLLKFEPLLQHCLCTHLDLAGNQINRKAWLRLVLSLLF</sequence>
<keyword evidence="1" id="KW-1133">Transmembrane helix</keyword>
<keyword evidence="1" id="KW-0472">Membrane</keyword>
<organism evidence="2 3">
    <name type="scientific">Pholiota conissans</name>
    <dbReference type="NCBI Taxonomy" id="109636"/>
    <lineage>
        <taxon>Eukaryota</taxon>
        <taxon>Fungi</taxon>
        <taxon>Dikarya</taxon>
        <taxon>Basidiomycota</taxon>
        <taxon>Agaricomycotina</taxon>
        <taxon>Agaricomycetes</taxon>
        <taxon>Agaricomycetidae</taxon>
        <taxon>Agaricales</taxon>
        <taxon>Agaricineae</taxon>
        <taxon>Strophariaceae</taxon>
        <taxon>Pholiota</taxon>
    </lineage>
</organism>
<dbReference type="AlphaFoldDB" id="A0A9P5YSD5"/>
<proteinExistence type="predicted"/>
<accession>A0A9P5YSD5</accession>
<dbReference type="Proteomes" id="UP000807469">
    <property type="component" value="Unassembled WGS sequence"/>
</dbReference>
<protein>
    <submittedName>
        <fullName evidence="2">Uncharacterized protein</fullName>
    </submittedName>
</protein>
<comment type="caution">
    <text evidence="2">The sequence shown here is derived from an EMBL/GenBank/DDBJ whole genome shotgun (WGS) entry which is preliminary data.</text>
</comment>
<evidence type="ECO:0000256" key="1">
    <source>
        <dbReference type="SAM" id="Phobius"/>
    </source>
</evidence>
<keyword evidence="1" id="KW-0812">Transmembrane</keyword>
<gene>
    <name evidence="2" type="ORF">BDN70DRAFT_325651</name>
</gene>